<feature type="active site" description="Schiff-base intermediate with substrate" evidence="7">
    <location>
        <position position="28"/>
    </location>
</feature>
<evidence type="ECO:0000256" key="3">
    <source>
        <dbReference type="ARBA" id="ARBA00023239"/>
    </source>
</evidence>
<keyword evidence="9" id="KW-1185">Reference proteome</keyword>
<dbReference type="GO" id="GO:0016829">
    <property type="term" value="F:lyase activity"/>
    <property type="evidence" value="ECO:0007669"/>
    <property type="project" value="UniProtKB-KW"/>
</dbReference>
<evidence type="ECO:0000256" key="6">
    <source>
        <dbReference type="ARBA" id="ARBA00047628"/>
    </source>
</evidence>
<evidence type="ECO:0000256" key="2">
    <source>
        <dbReference type="ARBA" id="ARBA00012553"/>
    </source>
</evidence>
<dbReference type="SUPFAM" id="SSF51569">
    <property type="entry name" value="Aldolase"/>
    <property type="match status" value="1"/>
</dbReference>
<dbReference type="EC" id="4.2.3.153" evidence="2"/>
<name>I3CHH0_9GAMM</name>
<dbReference type="EMBL" id="JH600070">
    <property type="protein sequence ID" value="EIJ43063.1"/>
    <property type="molecule type" value="Genomic_DNA"/>
</dbReference>
<dbReference type="HOGENOM" id="CLU_068659_0_0_6"/>
<evidence type="ECO:0000256" key="5">
    <source>
        <dbReference type="ARBA" id="ARBA00032523"/>
    </source>
</evidence>
<reference evidence="8 9" key="1">
    <citation type="submission" date="2011-11" db="EMBL/GenBank/DDBJ databases">
        <title>Improved High-Quality Draft sequence of Beggiatoa alba B18lD.</title>
        <authorList>
            <consortium name="US DOE Joint Genome Institute"/>
            <person name="Lucas S."/>
            <person name="Han J."/>
            <person name="Lapidus A."/>
            <person name="Cheng J.-F."/>
            <person name="Goodwin L."/>
            <person name="Pitluck S."/>
            <person name="Peters L."/>
            <person name="Mikhailova N."/>
            <person name="Held B."/>
            <person name="Detter J.C."/>
            <person name="Han C."/>
            <person name="Tapia R."/>
            <person name="Land M."/>
            <person name="Hauser L."/>
            <person name="Kyrpides N."/>
            <person name="Ivanova N."/>
            <person name="Pagani I."/>
            <person name="Samuel K."/>
            <person name="Teske A."/>
            <person name="Mueller J."/>
            <person name="Woyke T."/>
        </authorList>
    </citation>
    <scope>NUCLEOTIDE SEQUENCE [LARGE SCALE GENOMIC DNA]</scope>
    <source>
        <strain evidence="8 9">B18LD</strain>
    </source>
</reference>
<comment type="function">
    <text evidence="1">Catalyzes the formation of 4-(hydroxymethyl)-2-furancarboxaldehyde phosphate (4-HFC-P) from two molecules of glyceraldehyde-3-P (GA-3-P).</text>
</comment>
<feature type="active site" description="Proton acceptor" evidence="7">
    <location>
        <position position="86"/>
    </location>
</feature>
<dbReference type="AlphaFoldDB" id="I3CHH0"/>
<evidence type="ECO:0000256" key="7">
    <source>
        <dbReference type="PIRSR" id="PIRSR015957-1"/>
    </source>
</evidence>
<dbReference type="eggNOG" id="COG1891">
    <property type="taxonomic scope" value="Bacteria"/>
</dbReference>
<evidence type="ECO:0000256" key="1">
    <source>
        <dbReference type="ARBA" id="ARBA00003810"/>
    </source>
</evidence>
<sequence>MTQLLASVMNVAEADQALQGGADIIDLKNPLAGALGALPSATIRAVTQFVNHRAPVSATVGDLPMQAEMIYRAVAKTMDDGVDYVKIGFWGATPALDCMKALEPLTQRGGKLIAVLFADQQPNLATLFEFAQAGFTGVMLDTANKQKGNLTHYLNNSELGFFVKQTQSLGLINGLAGSIGLANIPQLMILSPFYLGFRGALCVAQQRQAVLQAHAVKQIREAMLNCKKDLKIA</sequence>
<evidence type="ECO:0000313" key="9">
    <source>
        <dbReference type="Proteomes" id="UP000005744"/>
    </source>
</evidence>
<keyword evidence="4" id="KW-0704">Schiff base</keyword>
<protein>
    <recommendedName>
        <fullName evidence="2">(5-formylfuran-3-yl)methyl phosphate synthase</fullName>
        <ecNumber evidence="2">4.2.3.153</ecNumber>
    </recommendedName>
    <alternativeName>
        <fullName evidence="5">4-(hydroxymethyl)-2-furancarboxaldehyde-phosphate synthase</fullName>
    </alternativeName>
</protein>
<evidence type="ECO:0000313" key="8">
    <source>
        <dbReference type="EMBL" id="EIJ43063.1"/>
    </source>
</evidence>
<dbReference type="PIRSF" id="PIRSF015957">
    <property type="entry name" value="UCP015957"/>
    <property type="match status" value="1"/>
</dbReference>
<organism evidence="8 9">
    <name type="scientific">Beggiatoa alba B18LD</name>
    <dbReference type="NCBI Taxonomy" id="395493"/>
    <lineage>
        <taxon>Bacteria</taxon>
        <taxon>Pseudomonadati</taxon>
        <taxon>Pseudomonadota</taxon>
        <taxon>Gammaproteobacteria</taxon>
        <taxon>Thiotrichales</taxon>
        <taxon>Thiotrichaceae</taxon>
        <taxon>Beggiatoa</taxon>
    </lineage>
</organism>
<evidence type="ECO:0000256" key="4">
    <source>
        <dbReference type="ARBA" id="ARBA00023270"/>
    </source>
</evidence>
<dbReference type="STRING" id="395493.BegalDRAFT_2204"/>
<gene>
    <name evidence="8" type="ORF">BegalDRAFT_2204</name>
</gene>
<dbReference type="RefSeq" id="WP_002689947.1">
    <property type="nucleotide sequence ID" value="NZ_JH600070.1"/>
</dbReference>
<dbReference type="Proteomes" id="UP000005744">
    <property type="component" value="Unassembled WGS sequence"/>
</dbReference>
<comment type="catalytic activity">
    <reaction evidence="6">
        <text>2 D-glyceraldehyde 3-phosphate = 4-(hydroxymethyl)-2-furancarboxaldehyde phosphate + phosphate + 2 H2O</text>
        <dbReference type="Rhea" id="RHEA:43536"/>
        <dbReference type="ChEBI" id="CHEBI:15377"/>
        <dbReference type="ChEBI" id="CHEBI:43474"/>
        <dbReference type="ChEBI" id="CHEBI:59776"/>
        <dbReference type="ChEBI" id="CHEBI:83407"/>
        <dbReference type="EC" id="4.2.3.153"/>
    </reaction>
</comment>
<dbReference type="OrthoDB" id="2111523at2"/>
<dbReference type="InterPro" id="IPR007565">
    <property type="entry name" value="4HFCP_synth"/>
</dbReference>
<dbReference type="Pfam" id="PF04476">
    <property type="entry name" value="4HFCP_synth"/>
    <property type="match status" value="1"/>
</dbReference>
<accession>I3CHH0</accession>
<keyword evidence="3" id="KW-0456">Lyase</keyword>
<proteinExistence type="predicted"/>